<organism evidence="6 7">
    <name type="scientific">Sporosarcina ureae</name>
    <dbReference type="NCBI Taxonomy" id="1571"/>
    <lineage>
        <taxon>Bacteria</taxon>
        <taxon>Bacillati</taxon>
        <taxon>Bacillota</taxon>
        <taxon>Bacilli</taxon>
        <taxon>Bacillales</taxon>
        <taxon>Caryophanaceae</taxon>
        <taxon>Sporosarcina</taxon>
    </lineage>
</organism>
<evidence type="ECO:0000313" key="6">
    <source>
        <dbReference type="EMBL" id="ARF14005.1"/>
    </source>
</evidence>
<gene>
    <name evidence="6" type="ORF">SporoS204_07510</name>
</gene>
<feature type="domain" description="Rad50/SbcC-type AAA" evidence="5">
    <location>
        <begin position="6"/>
        <end position="251"/>
    </location>
</feature>
<evidence type="ECO:0000256" key="3">
    <source>
        <dbReference type="ARBA" id="ARBA00013368"/>
    </source>
</evidence>
<dbReference type="PANTHER" id="PTHR32114:SF2">
    <property type="entry name" value="ABC TRANSPORTER ABCH.3"/>
    <property type="match status" value="1"/>
</dbReference>
<dbReference type="InterPro" id="IPR017599">
    <property type="entry name" value="DNA_S_DndD"/>
</dbReference>
<dbReference type="SUPFAM" id="SSF52540">
    <property type="entry name" value="P-loop containing nucleoside triphosphate hydrolases"/>
    <property type="match status" value="1"/>
</dbReference>
<dbReference type="Pfam" id="PF13476">
    <property type="entry name" value="AAA_23"/>
    <property type="match status" value="1"/>
</dbReference>
<name>A0ABM6JUZ1_SPOUR</name>
<sequence length="661" mass="76081">MKFNNITLSNIGPYMDENTFNFTSDIDKKVVLIGGKNGAGKTTLLNSIKIGLFGSFSFGYKADNKEYFSRINQMLNNAAKESRTIQPFSISMDLNMNEGFESKNYVLKRSWKIQNERVREYVQVQFNGQYLNEQELITFQNKLRESLPPELLDFCLFDGEEIANIVNNDELSTHLSALSKIVFKLNWFESLEEDLEVYSRQSLSSSNQNHVDLKEASTKQKELRTRSNDLSNSLIILKEHKEDLQEEIDQYKLDFEQNGGIVKAERESILGKIHELEVDRKSIIDEIKSYTANMLPLQLAISILGDAREQIAKEESVHFVSKLDNLLGDDQLETVLKQINLPETEENKSNLKESLLSSLDNEGSARLIHDASFSDSSMVEQTFIKVKEISPTSIREKMQESTAMLQQIRVWKDKLKINDTTSEFEDILAQIERLQKELVLTSERIDNEQKEYQLLEKELEIINNTVEKLEHQISSDSKTDSSFKDALKIIQLSEKFRKIQLQKKLQEVEREALFMLNKLLRKKNYIHAIDISTESFEVELLDADRKVLNKLTLSSGEKQMLLIALIWAIFKCSGREVPFIFDTLLGRLDKDHKRAVLLDFIPHAGTQAIILSTDSEIDAEYYGMLSPYLAKEYTLNFQVSNQATTILHEYLPMLTKGDVRV</sequence>
<dbReference type="PANTHER" id="PTHR32114">
    <property type="entry name" value="ABC TRANSPORTER ABCH.3"/>
    <property type="match status" value="1"/>
</dbReference>
<comment type="subunit">
    <text evidence="2">Heterodimer of SbcC and SbcD.</text>
</comment>
<feature type="coiled-coil region" evidence="4">
    <location>
        <begin position="227"/>
        <end position="293"/>
    </location>
</feature>
<evidence type="ECO:0000256" key="4">
    <source>
        <dbReference type="SAM" id="Coils"/>
    </source>
</evidence>
<dbReference type="EMBL" id="CP015108">
    <property type="protein sequence ID" value="ARF14005.1"/>
    <property type="molecule type" value="Genomic_DNA"/>
</dbReference>
<proteinExistence type="inferred from homology"/>
<dbReference type="InterPro" id="IPR038729">
    <property type="entry name" value="Rad50/SbcC_AAA"/>
</dbReference>
<keyword evidence="4" id="KW-0175">Coiled coil</keyword>
<evidence type="ECO:0000259" key="5">
    <source>
        <dbReference type="Pfam" id="PF13476"/>
    </source>
</evidence>
<dbReference type="RefSeq" id="WP_029055186.1">
    <property type="nucleotide sequence ID" value="NZ_CP015108.1"/>
</dbReference>
<dbReference type="NCBIfam" id="TIGR03185">
    <property type="entry name" value="DNA_S_dndD"/>
    <property type="match status" value="1"/>
</dbReference>
<reference evidence="6 7" key="1">
    <citation type="submission" date="2016-04" db="EMBL/GenBank/DDBJ databases">
        <title>Comparative Genomics and Epigenetics of Sporosarcina ureae.</title>
        <authorList>
            <person name="Oliver A.S."/>
            <person name="Cooper K.K."/>
        </authorList>
    </citation>
    <scope>NUCLEOTIDE SEQUENCE [LARGE SCALE GENOMIC DNA]</scope>
    <source>
        <strain evidence="6 7">S204</strain>
    </source>
</reference>
<accession>A0ABM6JUZ1</accession>
<evidence type="ECO:0000256" key="1">
    <source>
        <dbReference type="ARBA" id="ARBA00006930"/>
    </source>
</evidence>
<dbReference type="Gene3D" id="3.40.50.300">
    <property type="entry name" value="P-loop containing nucleotide triphosphate hydrolases"/>
    <property type="match status" value="2"/>
</dbReference>
<dbReference type="InterPro" id="IPR027417">
    <property type="entry name" value="P-loop_NTPase"/>
</dbReference>
<evidence type="ECO:0000256" key="2">
    <source>
        <dbReference type="ARBA" id="ARBA00011322"/>
    </source>
</evidence>
<feature type="coiled-coil region" evidence="4">
    <location>
        <begin position="417"/>
        <end position="472"/>
    </location>
</feature>
<evidence type="ECO:0000313" key="7">
    <source>
        <dbReference type="Proteomes" id="UP000192486"/>
    </source>
</evidence>
<dbReference type="Proteomes" id="UP000192486">
    <property type="component" value="Chromosome"/>
</dbReference>
<comment type="similarity">
    <text evidence="1">Belongs to the SMC family. SbcC subfamily.</text>
</comment>
<protein>
    <recommendedName>
        <fullName evidence="3">Nuclease SbcCD subunit C</fullName>
    </recommendedName>
</protein>
<keyword evidence="7" id="KW-1185">Reference proteome</keyword>